<keyword evidence="13" id="KW-1133">Transmembrane helix</keyword>
<proteinExistence type="predicted"/>
<feature type="transmembrane region" description="Helical" evidence="13">
    <location>
        <begin position="272"/>
        <end position="290"/>
    </location>
</feature>
<keyword evidence="11 13" id="KW-0472">Membrane</keyword>
<dbReference type="SUPFAM" id="SSF55874">
    <property type="entry name" value="ATPase domain of HSP90 chaperone/DNA topoisomerase II/histidine kinase"/>
    <property type="match status" value="1"/>
</dbReference>
<name>A0ABR8N5L6_9BACL</name>
<keyword evidence="6" id="KW-0808">Transferase</keyword>
<evidence type="ECO:0000256" key="13">
    <source>
        <dbReference type="SAM" id="Phobius"/>
    </source>
</evidence>
<dbReference type="PANTHER" id="PTHR34220">
    <property type="entry name" value="SENSOR HISTIDINE KINASE YPDA"/>
    <property type="match status" value="1"/>
</dbReference>
<evidence type="ECO:0000259" key="15">
    <source>
        <dbReference type="PROSITE" id="PS50885"/>
    </source>
</evidence>
<comment type="catalytic activity">
    <reaction evidence="1">
        <text>ATP + protein L-histidine = ADP + protein N-phospho-L-histidine.</text>
        <dbReference type="EC" id="2.7.13.3"/>
    </reaction>
</comment>
<evidence type="ECO:0000256" key="8">
    <source>
        <dbReference type="ARBA" id="ARBA00022777"/>
    </source>
</evidence>
<dbReference type="EMBL" id="JACXZA010000006">
    <property type="protein sequence ID" value="MBD3921754.1"/>
    <property type="molecule type" value="Genomic_DNA"/>
</dbReference>
<dbReference type="InterPro" id="IPR010559">
    <property type="entry name" value="Sig_transdc_His_kin_internal"/>
</dbReference>
<keyword evidence="8 16" id="KW-0418">Kinase</keyword>
<dbReference type="InterPro" id="IPR003594">
    <property type="entry name" value="HATPase_dom"/>
</dbReference>
<organism evidence="16 17">
    <name type="scientific">Paenibacillus terricola</name>
    <dbReference type="NCBI Taxonomy" id="2763503"/>
    <lineage>
        <taxon>Bacteria</taxon>
        <taxon>Bacillati</taxon>
        <taxon>Bacillota</taxon>
        <taxon>Bacilli</taxon>
        <taxon>Bacillales</taxon>
        <taxon>Paenibacillaceae</taxon>
        <taxon>Paenibacillus</taxon>
    </lineage>
</organism>
<gene>
    <name evidence="16" type="ORF">H8B09_23530</name>
</gene>
<keyword evidence="12" id="KW-0175">Coiled coil</keyword>
<keyword evidence="10" id="KW-0902">Two-component regulatory system</keyword>
<evidence type="ECO:0000259" key="14">
    <source>
        <dbReference type="PROSITE" id="PS50109"/>
    </source>
</evidence>
<feature type="domain" description="HAMP" evidence="15">
    <location>
        <begin position="291"/>
        <end position="343"/>
    </location>
</feature>
<evidence type="ECO:0000256" key="7">
    <source>
        <dbReference type="ARBA" id="ARBA00022741"/>
    </source>
</evidence>
<evidence type="ECO:0000256" key="4">
    <source>
        <dbReference type="ARBA" id="ARBA00022475"/>
    </source>
</evidence>
<dbReference type="SUPFAM" id="SSF158472">
    <property type="entry name" value="HAMP domain-like"/>
    <property type="match status" value="1"/>
</dbReference>
<dbReference type="RefSeq" id="WP_191206035.1">
    <property type="nucleotide sequence ID" value="NZ_JACXZA010000006.1"/>
</dbReference>
<evidence type="ECO:0000256" key="5">
    <source>
        <dbReference type="ARBA" id="ARBA00022553"/>
    </source>
</evidence>
<evidence type="ECO:0000256" key="1">
    <source>
        <dbReference type="ARBA" id="ARBA00000085"/>
    </source>
</evidence>
<dbReference type="InterPro" id="IPR050640">
    <property type="entry name" value="Bact_2-comp_sensor_kinase"/>
</dbReference>
<dbReference type="InterPro" id="IPR036890">
    <property type="entry name" value="HATPase_C_sf"/>
</dbReference>
<feature type="coiled-coil region" evidence="12">
    <location>
        <begin position="331"/>
        <end position="370"/>
    </location>
</feature>
<reference evidence="16 17" key="1">
    <citation type="submission" date="2020-09" db="EMBL/GenBank/DDBJ databases">
        <title>Paenibacillus sp. strain PR3 16S rRNA gene Genome sequencing and assembly.</title>
        <authorList>
            <person name="Kim J."/>
        </authorList>
    </citation>
    <scope>NUCLEOTIDE SEQUENCE [LARGE SCALE GENOMIC DNA]</scope>
    <source>
        <strain evidence="16 17">PR3</strain>
    </source>
</reference>
<dbReference type="Gene3D" id="6.10.340.10">
    <property type="match status" value="1"/>
</dbReference>
<evidence type="ECO:0000313" key="16">
    <source>
        <dbReference type="EMBL" id="MBD3921754.1"/>
    </source>
</evidence>
<dbReference type="Proteomes" id="UP000609346">
    <property type="component" value="Unassembled WGS sequence"/>
</dbReference>
<dbReference type="GO" id="GO:0016301">
    <property type="term" value="F:kinase activity"/>
    <property type="evidence" value="ECO:0007669"/>
    <property type="project" value="UniProtKB-KW"/>
</dbReference>
<accession>A0ABR8N5L6</accession>
<evidence type="ECO:0000256" key="6">
    <source>
        <dbReference type="ARBA" id="ARBA00022679"/>
    </source>
</evidence>
<dbReference type="InterPro" id="IPR003660">
    <property type="entry name" value="HAMP_dom"/>
</dbReference>
<keyword evidence="9" id="KW-0067">ATP-binding</keyword>
<dbReference type="Pfam" id="PF02518">
    <property type="entry name" value="HATPase_c"/>
    <property type="match status" value="1"/>
</dbReference>
<keyword evidence="5" id="KW-0597">Phosphoprotein</keyword>
<comment type="subcellular location">
    <subcellularLocation>
        <location evidence="2">Cell membrane</location>
        <topology evidence="2">Multi-pass membrane protein</topology>
    </subcellularLocation>
</comment>
<comment type="caution">
    <text evidence="16">The sequence shown here is derived from an EMBL/GenBank/DDBJ whole genome shotgun (WGS) entry which is preliminary data.</text>
</comment>
<evidence type="ECO:0000256" key="9">
    <source>
        <dbReference type="ARBA" id="ARBA00022840"/>
    </source>
</evidence>
<evidence type="ECO:0000313" key="17">
    <source>
        <dbReference type="Proteomes" id="UP000609346"/>
    </source>
</evidence>
<evidence type="ECO:0000256" key="12">
    <source>
        <dbReference type="SAM" id="Coils"/>
    </source>
</evidence>
<sequence length="582" mass="65792">MRNLLNNISLIKKLLYLIVFTLIVVLVSFTVSNAVAQRTVEKKVSGSANKIVLQVEETLNSFFADMDGISYSLLYSPILQDYLSTEDPLTKILMNPEIVAEFTSTLALKENMMGIQLYDKEGALTASVGKPFSPVEKRTVDEIEYKLGTPGQTGDTYYTIAVPVYNLQNNLQLKDYRGMCVFFMDVNNFSAILSKSKLTEHSQLFLTDSENKIITGSDGVNTQTLSEAEKHVTDKNHIVLRTTISTNGWVIVSDIMRSELFSDMNWIKQMNIISYAVIFLIFLLFLLLFYSQLLRPVRAMNEFVNTYARSGGQTRFSSVYRNEIGVLGTSLNHMLDSIEQLSDEVQSAQRRMYEAELDRKQLEIAAYRNQINPHFLYNTLESIRALSLYHRANDIAEITASLSRLFRYSVKGDNFVTIREELAHLNEYGRIIDFRFRGKIGIRLDAEEELLEVQTVKLLLQPLVENAVFHGLEPKLEPGEANVSLRRLGDDRIRAIVSDNGVGMEEPVLRKLTDSFRSEDEAGYRSAMSGHGIGLANSYRRLKLFYGEEATITIVSSPGSGTTVTLDFPKHIQISEEGSMTR</sequence>
<keyword evidence="17" id="KW-1185">Reference proteome</keyword>
<keyword evidence="7" id="KW-0547">Nucleotide-binding</keyword>
<dbReference type="InterPro" id="IPR004358">
    <property type="entry name" value="Sig_transdc_His_kin-like_C"/>
</dbReference>
<evidence type="ECO:0000256" key="10">
    <source>
        <dbReference type="ARBA" id="ARBA00023012"/>
    </source>
</evidence>
<dbReference type="PROSITE" id="PS50885">
    <property type="entry name" value="HAMP"/>
    <property type="match status" value="1"/>
</dbReference>
<dbReference type="PANTHER" id="PTHR34220:SF7">
    <property type="entry name" value="SENSOR HISTIDINE KINASE YPDA"/>
    <property type="match status" value="1"/>
</dbReference>
<dbReference type="Gene3D" id="3.30.565.10">
    <property type="entry name" value="Histidine kinase-like ATPase, C-terminal domain"/>
    <property type="match status" value="1"/>
</dbReference>
<keyword evidence="4" id="KW-1003">Cell membrane</keyword>
<dbReference type="EC" id="2.7.13.3" evidence="3"/>
<evidence type="ECO:0000256" key="3">
    <source>
        <dbReference type="ARBA" id="ARBA00012438"/>
    </source>
</evidence>
<keyword evidence="13" id="KW-0812">Transmembrane</keyword>
<evidence type="ECO:0000256" key="2">
    <source>
        <dbReference type="ARBA" id="ARBA00004651"/>
    </source>
</evidence>
<feature type="domain" description="Histidine kinase" evidence="14">
    <location>
        <begin position="459"/>
        <end position="572"/>
    </location>
</feature>
<dbReference type="SMART" id="SM00387">
    <property type="entry name" value="HATPase_c"/>
    <property type="match status" value="1"/>
</dbReference>
<dbReference type="PRINTS" id="PR00344">
    <property type="entry name" value="BCTRLSENSOR"/>
</dbReference>
<protein>
    <recommendedName>
        <fullName evidence="3">histidine kinase</fullName>
        <ecNumber evidence="3">2.7.13.3</ecNumber>
    </recommendedName>
</protein>
<dbReference type="Pfam" id="PF06580">
    <property type="entry name" value="His_kinase"/>
    <property type="match status" value="1"/>
</dbReference>
<dbReference type="PROSITE" id="PS50109">
    <property type="entry name" value="HIS_KIN"/>
    <property type="match status" value="1"/>
</dbReference>
<dbReference type="InterPro" id="IPR005467">
    <property type="entry name" value="His_kinase_dom"/>
</dbReference>
<evidence type="ECO:0000256" key="11">
    <source>
        <dbReference type="ARBA" id="ARBA00023136"/>
    </source>
</evidence>